<gene>
    <name evidence="1" type="ORF">HPB52_023560</name>
</gene>
<dbReference type="EMBL" id="JABSTV010001254">
    <property type="protein sequence ID" value="KAH7940373.1"/>
    <property type="molecule type" value="Genomic_DNA"/>
</dbReference>
<dbReference type="VEuPathDB" id="VectorBase:RSAN_054916"/>
<keyword evidence="2" id="KW-1185">Reference proteome</keyword>
<sequence>MATPPRSFGKNKSGLILNSTSRNMIFHCCTYWRNREPERSVEDTSKFVADMFSVGKRTVFRRPRSVQKRRRSAKFDSFTLCALRSCVHDFFRRNEIPTVEMITAKFSERMEPPSLRRCTVHRLLAEIGFKHEKRSRTSLLIDRDDITDWRNRYLRDMEHEVMVSSDVVSLFTSIPTDLAVESCAAALEADPHLAESLQLRVRQALVHWPQRFNNFVGQVIRVWRLWLPLCLCCTVPAPAAGTGRTELVMRALEKEARHRAREQEALRVAQEAEAFRKAREDESRRKALDEEAREQEALRVARETEALRKALRVGQHLVVVTMVTTTLGHAWQLAVWHSEVQEARKQMGVNSARMMVCRMDTLSRCGGRCFAALNGVGRLVDYVTICLRTVDKGGLRHPRSSKDDPNAWRGKQVLTAEPHSSVFIIHTRPRFPAEPG</sequence>
<comment type="caution">
    <text evidence="1">The sequence shown here is derived from an EMBL/GenBank/DDBJ whole genome shotgun (WGS) entry which is preliminary data.</text>
</comment>
<protein>
    <submittedName>
        <fullName evidence="1">Uncharacterized protein</fullName>
    </submittedName>
</protein>
<accession>A0A9D4SQD3</accession>
<name>A0A9D4SQD3_RHISA</name>
<evidence type="ECO:0000313" key="2">
    <source>
        <dbReference type="Proteomes" id="UP000821837"/>
    </source>
</evidence>
<dbReference type="AlphaFoldDB" id="A0A9D4SQD3"/>
<proteinExistence type="predicted"/>
<dbReference type="Proteomes" id="UP000821837">
    <property type="component" value="Chromosome 8"/>
</dbReference>
<reference evidence="1" key="1">
    <citation type="journal article" date="2020" name="Cell">
        <title>Large-Scale Comparative Analyses of Tick Genomes Elucidate Their Genetic Diversity and Vector Capacities.</title>
        <authorList>
            <consortium name="Tick Genome and Microbiome Consortium (TIGMIC)"/>
            <person name="Jia N."/>
            <person name="Wang J."/>
            <person name="Shi W."/>
            <person name="Du L."/>
            <person name="Sun Y."/>
            <person name="Zhan W."/>
            <person name="Jiang J.F."/>
            <person name="Wang Q."/>
            <person name="Zhang B."/>
            <person name="Ji P."/>
            <person name="Bell-Sakyi L."/>
            <person name="Cui X.M."/>
            <person name="Yuan T.T."/>
            <person name="Jiang B.G."/>
            <person name="Yang W.F."/>
            <person name="Lam T.T."/>
            <person name="Chang Q.C."/>
            <person name="Ding S.J."/>
            <person name="Wang X.J."/>
            <person name="Zhu J.G."/>
            <person name="Ruan X.D."/>
            <person name="Zhao L."/>
            <person name="Wei J.T."/>
            <person name="Ye R.Z."/>
            <person name="Que T.C."/>
            <person name="Du C.H."/>
            <person name="Zhou Y.H."/>
            <person name="Cheng J.X."/>
            <person name="Dai P.F."/>
            <person name="Guo W.B."/>
            <person name="Han X.H."/>
            <person name="Huang E.J."/>
            <person name="Li L.F."/>
            <person name="Wei W."/>
            <person name="Gao Y.C."/>
            <person name="Liu J.Z."/>
            <person name="Shao H.Z."/>
            <person name="Wang X."/>
            <person name="Wang C.C."/>
            <person name="Yang T.C."/>
            <person name="Huo Q.B."/>
            <person name="Li W."/>
            <person name="Chen H.Y."/>
            <person name="Chen S.E."/>
            <person name="Zhou L.G."/>
            <person name="Ni X.B."/>
            <person name="Tian J.H."/>
            <person name="Sheng Y."/>
            <person name="Liu T."/>
            <person name="Pan Y.S."/>
            <person name="Xia L.Y."/>
            <person name="Li J."/>
            <person name="Zhao F."/>
            <person name="Cao W.C."/>
        </authorList>
    </citation>
    <scope>NUCLEOTIDE SEQUENCE</scope>
    <source>
        <strain evidence="1">Rsan-2018</strain>
    </source>
</reference>
<evidence type="ECO:0000313" key="1">
    <source>
        <dbReference type="EMBL" id="KAH7940373.1"/>
    </source>
</evidence>
<reference evidence="1" key="2">
    <citation type="submission" date="2021-09" db="EMBL/GenBank/DDBJ databases">
        <authorList>
            <person name="Jia N."/>
            <person name="Wang J."/>
            <person name="Shi W."/>
            <person name="Du L."/>
            <person name="Sun Y."/>
            <person name="Zhan W."/>
            <person name="Jiang J."/>
            <person name="Wang Q."/>
            <person name="Zhang B."/>
            <person name="Ji P."/>
            <person name="Sakyi L.B."/>
            <person name="Cui X."/>
            <person name="Yuan T."/>
            <person name="Jiang B."/>
            <person name="Yang W."/>
            <person name="Lam T.T.-Y."/>
            <person name="Chang Q."/>
            <person name="Ding S."/>
            <person name="Wang X."/>
            <person name="Zhu J."/>
            <person name="Ruan X."/>
            <person name="Zhao L."/>
            <person name="Wei J."/>
            <person name="Que T."/>
            <person name="Du C."/>
            <person name="Cheng J."/>
            <person name="Dai P."/>
            <person name="Han X."/>
            <person name="Huang E."/>
            <person name="Gao Y."/>
            <person name="Liu J."/>
            <person name="Shao H."/>
            <person name="Ye R."/>
            <person name="Li L."/>
            <person name="Wei W."/>
            <person name="Wang X."/>
            <person name="Wang C."/>
            <person name="Huo Q."/>
            <person name="Li W."/>
            <person name="Guo W."/>
            <person name="Chen H."/>
            <person name="Chen S."/>
            <person name="Zhou L."/>
            <person name="Zhou L."/>
            <person name="Ni X."/>
            <person name="Tian J."/>
            <person name="Zhou Y."/>
            <person name="Sheng Y."/>
            <person name="Liu T."/>
            <person name="Pan Y."/>
            <person name="Xia L."/>
            <person name="Li J."/>
            <person name="Zhao F."/>
            <person name="Cao W."/>
        </authorList>
    </citation>
    <scope>NUCLEOTIDE SEQUENCE</scope>
    <source>
        <strain evidence="1">Rsan-2018</strain>
        <tissue evidence="1">Larvae</tissue>
    </source>
</reference>
<organism evidence="1 2">
    <name type="scientific">Rhipicephalus sanguineus</name>
    <name type="common">Brown dog tick</name>
    <name type="synonym">Ixodes sanguineus</name>
    <dbReference type="NCBI Taxonomy" id="34632"/>
    <lineage>
        <taxon>Eukaryota</taxon>
        <taxon>Metazoa</taxon>
        <taxon>Ecdysozoa</taxon>
        <taxon>Arthropoda</taxon>
        <taxon>Chelicerata</taxon>
        <taxon>Arachnida</taxon>
        <taxon>Acari</taxon>
        <taxon>Parasitiformes</taxon>
        <taxon>Ixodida</taxon>
        <taxon>Ixodoidea</taxon>
        <taxon>Ixodidae</taxon>
        <taxon>Rhipicephalinae</taxon>
        <taxon>Rhipicephalus</taxon>
        <taxon>Rhipicephalus</taxon>
    </lineage>
</organism>